<dbReference type="RefSeq" id="WP_220226785.1">
    <property type="nucleotide sequence ID" value="NZ_JAICBX010000001.1"/>
</dbReference>
<dbReference type="PANTHER" id="PTHR34109:SF1">
    <property type="entry name" value="VOC DOMAIN-CONTAINING PROTEIN"/>
    <property type="match status" value="1"/>
</dbReference>
<dbReference type="Proteomes" id="UP001196509">
    <property type="component" value="Unassembled WGS sequence"/>
</dbReference>
<dbReference type="Pfam" id="PF00903">
    <property type="entry name" value="Glyoxalase"/>
    <property type="match status" value="1"/>
</dbReference>
<sequence>MPAIKATRVCPYLVVKDCNDALAFYREAFGAVETYRLNDPVDGRIGHAEITIGETCLMLADEYPDFGALSPDSIGGSPVKMHLEVDDSEAFLDHAVAAGATVLRPLRDEFFGYRTGLVADPFGYSWFIASKIEDVSAEEAQKRWNETVSR</sequence>
<evidence type="ECO:0000313" key="2">
    <source>
        <dbReference type="EMBL" id="MBW8636078.1"/>
    </source>
</evidence>
<dbReference type="PANTHER" id="PTHR34109">
    <property type="entry name" value="BNAUNNG04460D PROTEIN-RELATED"/>
    <property type="match status" value="1"/>
</dbReference>
<proteinExistence type="predicted"/>
<evidence type="ECO:0000259" key="1">
    <source>
        <dbReference type="PROSITE" id="PS51819"/>
    </source>
</evidence>
<dbReference type="CDD" id="cd07246">
    <property type="entry name" value="VOC_like"/>
    <property type="match status" value="1"/>
</dbReference>
<organism evidence="2 3">
    <name type="scientific">Flavimaribacter sediminis</name>
    <dbReference type="NCBI Taxonomy" id="2865987"/>
    <lineage>
        <taxon>Bacteria</taxon>
        <taxon>Pseudomonadati</taxon>
        <taxon>Pseudomonadota</taxon>
        <taxon>Alphaproteobacteria</taxon>
        <taxon>Hyphomicrobiales</taxon>
        <taxon>Rhizobiaceae</taxon>
        <taxon>Flavimaribacter</taxon>
    </lineage>
</organism>
<dbReference type="InterPro" id="IPR037523">
    <property type="entry name" value="VOC_core"/>
</dbReference>
<gene>
    <name evidence="2" type="ORF">K1W69_02680</name>
</gene>
<dbReference type="AlphaFoldDB" id="A0AAE2ZGD3"/>
<reference evidence="2" key="1">
    <citation type="submission" date="2021-08" db="EMBL/GenBank/DDBJ databases">
        <title>Hoeflea bacterium WL0058 sp. nov., isolated from the sediment.</title>
        <authorList>
            <person name="Wang L."/>
            <person name="Zhang D."/>
        </authorList>
    </citation>
    <scope>NUCLEOTIDE SEQUENCE</scope>
    <source>
        <strain evidence="2">WL0058</strain>
    </source>
</reference>
<dbReference type="InterPro" id="IPR004360">
    <property type="entry name" value="Glyas_Fos-R_dOase_dom"/>
</dbReference>
<feature type="domain" description="VOC" evidence="1">
    <location>
        <begin position="5"/>
        <end position="131"/>
    </location>
</feature>
<dbReference type="Gene3D" id="3.30.720.110">
    <property type="match status" value="1"/>
</dbReference>
<comment type="caution">
    <text evidence="2">The sequence shown here is derived from an EMBL/GenBank/DDBJ whole genome shotgun (WGS) entry which is preliminary data.</text>
</comment>
<dbReference type="InterPro" id="IPR029068">
    <property type="entry name" value="Glyas_Bleomycin-R_OHBP_Dase"/>
</dbReference>
<dbReference type="PROSITE" id="PS51819">
    <property type="entry name" value="VOC"/>
    <property type="match status" value="1"/>
</dbReference>
<dbReference type="Gene3D" id="3.30.720.120">
    <property type="match status" value="1"/>
</dbReference>
<keyword evidence="3" id="KW-1185">Reference proteome</keyword>
<name>A0AAE2ZGD3_9HYPH</name>
<dbReference type="EMBL" id="JAICBX010000001">
    <property type="protein sequence ID" value="MBW8636078.1"/>
    <property type="molecule type" value="Genomic_DNA"/>
</dbReference>
<evidence type="ECO:0000313" key="3">
    <source>
        <dbReference type="Proteomes" id="UP001196509"/>
    </source>
</evidence>
<dbReference type="SUPFAM" id="SSF54593">
    <property type="entry name" value="Glyoxalase/Bleomycin resistance protein/Dihydroxybiphenyl dioxygenase"/>
    <property type="match status" value="1"/>
</dbReference>
<accession>A0AAE2ZGD3</accession>
<protein>
    <submittedName>
        <fullName evidence="2">VOC family protein</fullName>
    </submittedName>
</protein>